<gene>
    <name evidence="3" type="ORF">GCM10017655_08560</name>
</gene>
<dbReference type="Gene3D" id="3.40.190.10">
    <property type="entry name" value="Periplasmic binding protein-like II"/>
    <property type="match status" value="2"/>
</dbReference>
<evidence type="ECO:0000313" key="3">
    <source>
        <dbReference type="EMBL" id="GLK87794.1"/>
    </source>
</evidence>
<feature type="signal peptide" evidence="1">
    <location>
        <begin position="1"/>
        <end position="33"/>
    </location>
</feature>
<feature type="chain" id="PRO_5040956921" description="Solute-binding protein family 3/N-terminal domain-containing protein" evidence="1">
    <location>
        <begin position="34"/>
        <end position="273"/>
    </location>
</feature>
<evidence type="ECO:0000259" key="2">
    <source>
        <dbReference type="Pfam" id="PF00497"/>
    </source>
</evidence>
<accession>A0A9W6K4F7</accession>
<comment type="caution">
    <text evidence="3">The sequence shown here is derived from an EMBL/GenBank/DDBJ whole genome shotgun (WGS) entry which is preliminary data.</text>
</comment>
<feature type="domain" description="Solute-binding protein family 3/N-terminal" evidence="2">
    <location>
        <begin position="60"/>
        <end position="263"/>
    </location>
</feature>
<sequence length="273" mass="30398">MVSSVFGVMGVMRLFPSFLLGALILGNSTLAHAASGVTCTRTLTLALHDHGLLYSADTDAGIDKDIAEELIKRSGCSVTVSLLPRARIWQLIEQGGLDFSLSGIADEARNRYASFAWYFSDQFYLLVREDAQVEKLADFAANPALQLGVIRSFRYSPRANELVDTLTAQRRVRHAARLEPLYEVLMANQIQGMIIEPFDYPQVQSEKIRQHTRVVETGDAPTPHGLIMSNKSLSIEERAQWRAIIDAMRADGTVERIFAKYLPAELAHTLVDF</sequence>
<dbReference type="InterPro" id="IPR001638">
    <property type="entry name" value="Solute-binding_3/MltF_N"/>
</dbReference>
<reference evidence="3" key="1">
    <citation type="journal article" date="2014" name="Int. J. Syst. Evol. Microbiol.">
        <title>Complete genome sequence of Corynebacterium casei LMG S-19264T (=DSM 44701T), isolated from a smear-ripened cheese.</title>
        <authorList>
            <consortium name="US DOE Joint Genome Institute (JGI-PGF)"/>
            <person name="Walter F."/>
            <person name="Albersmeier A."/>
            <person name="Kalinowski J."/>
            <person name="Ruckert C."/>
        </authorList>
    </citation>
    <scope>NUCLEOTIDE SEQUENCE</scope>
    <source>
        <strain evidence="3">VKM B-2935</strain>
    </source>
</reference>
<proteinExistence type="predicted"/>
<dbReference type="EMBL" id="BSFN01000002">
    <property type="protein sequence ID" value="GLK87794.1"/>
    <property type="molecule type" value="Genomic_DNA"/>
</dbReference>
<dbReference type="Pfam" id="PF00497">
    <property type="entry name" value="SBP_bac_3"/>
    <property type="match status" value="1"/>
</dbReference>
<name>A0A9W6K4F7_9PSED</name>
<dbReference type="AlphaFoldDB" id="A0A9W6K4F7"/>
<organism evidence="3 4">
    <name type="scientific">Pseudomonas turukhanskensis</name>
    <dbReference type="NCBI Taxonomy" id="1806536"/>
    <lineage>
        <taxon>Bacteria</taxon>
        <taxon>Pseudomonadati</taxon>
        <taxon>Pseudomonadota</taxon>
        <taxon>Gammaproteobacteria</taxon>
        <taxon>Pseudomonadales</taxon>
        <taxon>Pseudomonadaceae</taxon>
        <taxon>Pseudomonas</taxon>
    </lineage>
</organism>
<evidence type="ECO:0000256" key="1">
    <source>
        <dbReference type="SAM" id="SignalP"/>
    </source>
</evidence>
<dbReference type="SUPFAM" id="SSF53850">
    <property type="entry name" value="Periplasmic binding protein-like II"/>
    <property type="match status" value="1"/>
</dbReference>
<dbReference type="Proteomes" id="UP001143328">
    <property type="component" value="Unassembled WGS sequence"/>
</dbReference>
<reference evidence="3" key="2">
    <citation type="submission" date="2023-01" db="EMBL/GenBank/DDBJ databases">
        <authorList>
            <person name="Sun Q."/>
            <person name="Evtushenko L."/>
        </authorList>
    </citation>
    <scope>NUCLEOTIDE SEQUENCE</scope>
    <source>
        <strain evidence="3">VKM B-2935</strain>
    </source>
</reference>
<evidence type="ECO:0000313" key="4">
    <source>
        <dbReference type="Proteomes" id="UP001143328"/>
    </source>
</evidence>
<keyword evidence="4" id="KW-1185">Reference proteome</keyword>
<protein>
    <recommendedName>
        <fullName evidence="2">Solute-binding protein family 3/N-terminal domain-containing protein</fullName>
    </recommendedName>
</protein>
<keyword evidence="1" id="KW-0732">Signal</keyword>